<dbReference type="PANTHER" id="PTHR33692">
    <property type="entry name" value="RIBOSOME MATURATION FACTOR RIMM"/>
    <property type="match status" value="1"/>
</dbReference>
<keyword evidence="2 5" id="KW-0690">Ribosome biogenesis</keyword>
<dbReference type="NCBIfam" id="TIGR02273">
    <property type="entry name" value="16S_RimM"/>
    <property type="match status" value="1"/>
</dbReference>
<evidence type="ECO:0000256" key="4">
    <source>
        <dbReference type="ARBA" id="ARBA00023186"/>
    </source>
</evidence>
<accession>A0ABX6H072</accession>
<keyword evidence="3 5" id="KW-0698">rRNA processing</keyword>
<feature type="compositionally biased region" description="Low complexity" evidence="6">
    <location>
        <begin position="218"/>
        <end position="245"/>
    </location>
</feature>
<comment type="function">
    <text evidence="5">An accessory protein needed during the final step in the assembly of 30S ribosomal subunit, possibly for assembly of the head region. Essential for efficient processing of 16S rRNA. May be needed both before and after RbfA during the maturation of 16S rRNA. It has affinity for free ribosomal 30S subunits but not for 70S ribosomes.</text>
</comment>
<evidence type="ECO:0000313" key="9">
    <source>
        <dbReference type="EMBL" id="QHC63184.1"/>
    </source>
</evidence>
<evidence type="ECO:0000313" key="10">
    <source>
        <dbReference type="Proteomes" id="UP000464597"/>
    </source>
</evidence>
<protein>
    <recommendedName>
        <fullName evidence="5">Ribosome maturation factor RimM</fullName>
    </recommendedName>
</protein>
<reference evidence="10" key="1">
    <citation type="submission" date="2019-12" db="EMBL/GenBank/DDBJ databases">
        <title>Complete and draft genome sequences of new strains and members of some known species of the genus Rathayibacter isolated from plants.</title>
        <authorList>
            <person name="Tarlachkov S.V."/>
            <person name="Starodumova I.P."/>
            <person name="Dorofeeva L.V."/>
            <person name="Prisyazhnaya N.V."/>
            <person name="Leyn S."/>
            <person name="Zlamal J."/>
            <person name="Elan M."/>
            <person name="Osterman A.L."/>
            <person name="Nadler S."/>
            <person name="Subbotin S.A."/>
            <person name="Evtushenko L.I."/>
        </authorList>
    </citation>
    <scope>NUCLEOTIDE SEQUENCE [LARGE SCALE GENOMIC DNA]</scope>
    <source>
        <strain evidence="10">VKM Ac-2802</strain>
    </source>
</reference>
<organism evidence="9 10">
    <name type="scientific">Rathayibacter festucae</name>
    <dbReference type="NCBI Taxonomy" id="110937"/>
    <lineage>
        <taxon>Bacteria</taxon>
        <taxon>Bacillati</taxon>
        <taxon>Actinomycetota</taxon>
        <taxon>Actinomycetes</taxon>
        <taxon>Micrococcales</taxon>
        <taxon>Microbacteriaceae</taxon>
        <taxon>Rathayibacter</taxon>
    </lineage>
</organism>
<comment type="subunit">
    <text evidence="5">Binds ribosomal protein uS19.</text>
</comment>
<comment type="domain">
    <text evidence="5">The PRC barrel domain binds ribosomal protein uS19.</text>
</comment>
<keyword evidence="4 5" id="KW-0143">Chaperone</keyword>
<dbReference type="HAMAP" id="MF_00014">
    <property type="entry name" value="Ribosome_mat_RimM"/>
    <property type="match status" value="1"/>
</dbReference>
<dbReference type="Gene3D" id="2.40.30.60">
    <property type="entry name" value="RimM"/>
    <property type="match status" value="1"/>
</dbReference>
<dbReference type="InterPro" id="IPR011033">
    <property type="entry name" value="PRC_barrel-like_sf"/>
</dbReference>
<keyword evidence="10" id="KW-1185">Reference proteome</keyword>
<dbReference type="InterPro" id="IPR011961">
    <property type="entry name" value="RimM"/>
</dbReference>
<sequence>MAAPAAGTTQLRVARLTKAHGLKGAIKLELYTDEPDKRFTPGASFTLQVPRTSEWHGKKLELVELRWYNSHPVAFFKGIADRDAAETLLKAILWIDEEVQTEPGDDDSWYDYQLVGMSVVRDGREVGTVRRVDHFPAQDLLIVGTPSGEVMVPFVNAIVPSVDPVAGVVTVTPPIGLFEEAPEEEPAEVDLSGVDLSDPELAAAAPVEEEEDDDADAESGSADVTTDSAPADSAAADSADAATPDSQEEPRS</sequence>
<dbReference type="InterPro" id="IPR002676">
    <property type="entry name" value="RimM_N"/>
</dbReference>
<evidence type="ECO:0000256" key="5">
    <source>
        <dbReference type="HAMAP-Rule" id="MF_00014"/>
    </source>
</evidence>
<dbReference type="Pfam" id="PF01782">
    <property type="entry name" value="RimM"/>
    <property type="match status" value="1"/>
</dbReference>
<name>A0ABX6H072_9MICO</name>
<dbReference type="SUPFAM" id="SSF50447">
    <property type="entry name" value="Translation proteins"/>
    <property type="match status" value="1"/>
</dbReference>
<evidence type="ECO:0000259" key="8">
    <source>
        <dbReference type="Pfam" id="PF24986"/>
    </source>
</evidence>
<evidence type="ECO:0000256" key="3">
    <source>
        <dbReference type="ARBA" id="ARBA00022552"/>
    </source>
</evidence>
<feature type="domain" description="Ribosome maturation factor RimM PRC barrel" evidence="8">
    <location>
        <begin position="113"/>
        <end position="177"/>
    </location>
</feature>
<keyword evidence="1 5" id="KW-0963">Cytoplasm</keyword>
<evidence type="ECO:0000259" key="7">
    <source>
        <dbReference type="Pfam" id="PF01782"/>
    </source>
</evidence>
<feature type="region of interest" description="Disordered" evidence="6">
    <location>
        <begin position="181"/>
        <end position="252"/>
    </location>
</feature>
<feature type="domain" description="RimM N-terminal" evidence="7">
    <location>
        <begin position="13"/>
        <end position="98"/>
    </location>
</feature>
<evidence type="ECO:0000256" key="1">
    <source>
        <dbReference type="ARBA" id="ARBA00022490"/>
    </source>
</evidence>
<dbReference type="Proteomes" id="UP000464597">
    <property type="component" value="Chromosome"/>
</dbReference>
<comment type="subcellular location">
    <subcellularLocation>
        <location evidence="5">Cytoplasm</location>
    </subcellularLocation>
</comment>
<dbReference type="SUPFAM" id="SSF50346">
    <property type="entry name" value="PRC-barrel domain"/>
    <property type="match status" value="1"/>
</dbReference>
<evidence type="ECO:0000256" key="2">
    <source>
        <dbReference type="ARBA" id="ARBA00022517"/>
    </source>
</evidence>
<dbReference type="InterPro" id="IPR036976">
    <property type="entry name" value="RimM_N_sf"/>
</dbReference>
<dbReference type="InterPro" id="IPR009000">
    <property type="entry name" value="Transl_B-barrel_sf"/>
</dbReference>
<dbReference type="Pfam" id="PF24986">
    <property type="entry name" value="PRC_RimM"/>
    <property type="match status" value="1"/>
</dbReference>
<comment type="similarity">
    <text evidence="5">Belongs to the RimM family.</text>
</comment>
<gene>
    <name evidence="5 9" type="primary">rimM</name>
    <name evidence="9" type="ORF">GSU69_11140</name>
</gene>
<dbReference type="PANTHER" id="PTHR33692:SF1">
    <property type="entry name" value="RIBOSOME MATURATION FACTOR RIMM"/>
    <property type="match status" value="1"/>
</dbReference>
<dbReference type="EMBL" id="CP047180">
    <property type="protein sequence ID" value="QHC63184.1"/>
    <property type="molecule type" value="Genomic_DNA"/>
</dbReference>
<evidence type="ECO:0000256" key="6">
    <source>
        <dbReference type="SAM" id="MobiDB-lite"/>
    </source>
</evidence>
<proteinExistence type="inferred from homology"/>
<feature type="compositionally biased region" description="Acidic residues" evidence="6">
    <location>
        <begin position="207"/>
        <end position="217"/>
    </location>
</feature>
<dbReference type="InterPro" id="IPR056792">
    <property type="entry name" value="PRC_RimM"/>
</dbReference>
<dbReference type="Gene3D" id="2.30.30.240">
    <property type="entry name" value="PRC-barrel domain"/>
    <property type="match status" value="1"/>
</dbReference>